<evidence type="ECO:0000313" key="4">
    <source>
        <dbReference type="EMBL" id="OGK47189.1"/>
    </source>
</evidence>
<dbReference type="InterPro" id="IPR000307">
    <property type="entry name" value="Ribosomal_bS16"/>
</dbReference>
<dbReference type="GO" id="GO:0006412">
    <property type="term" value="P:translation"/>
    <property type="evidence" value="ECO:0007669"/>
    <property type="project" value="UniProtKB-UniRule"/>
</dbReference>
<dbReference type="NCBIfam" id="TIGR00002">
    <property type="entry name" value="S16"/>
    <property type="match status" value="1"/>
</dbReference>
<evidence type="ECO:0000256" key="3">
    <source>
        <dbReference type="HAMAP-Rule" id="MF_00385"/>
    </source>
</evidence>
<keyword evidence="2 3" id="KW-0687">Ribonucleoprotein</keyword>
<dbReference type="STRING" id="1802061.A3A93_04100"/>
<dbReference type="HAMAP" id="MF_00385">
    <property type="entry name" value="Ribosomal_bS16"/>
    <property type="match status" value="1"/>
</dbReference>
<dbReference type="Gene3D" id="3.30.1320.10">
    <property type="match status" value="1"/>
</dbReference>
<keyword evidence="1 3" id="KW-0689">Ribosomal protein</keyword>
<dbReference type="SUPFAM" id="SSF54565">
    <property type="entry name" value="Ribosomal protein S16"/>
    <property type="match status" value="1"/>
</dbReference>
<dbReference type="GO" id="GO:0005737">
    <property type="term" value="C:cytoplasm"/>
    <property type="evidence" value="ECO:0007669"/>
    <property type="project" value="UniProtKB-ARBA"/>
</dbReference>
<proteinExistence type="inferred from homology"/>
<reference evidence="4 5" key="1">
    <citation type="journal article" date="2016" name="Nat. Commun.">
        <title>Thousands of microbial genomes shed light on interconnected biogeochemical processes in an aquifer system.</title>
        <authorList>
            <person name="Anantharaman K."/>
            <person name="Brown C.T."/>
            <person name="Hug L.A."/>
            <person name="Sharon I."/>
            <person name="Castelle C.J."/>
            <person name="Probst A.J."/>
            <person name="Thomas B.C."/>
            <person name="Singh A."/>
            <person name="Wilkins M.J."/>
            <person name="Karaoz U."/>
            <person name="Brodie E.L."/>
            <person name="Williams K.H."/>
            <person name="Hubbard S.S."/>
            <person name="Banfield J.F."/>
        </authorList>
    </citation>
    <scope>NUCLEOTIDE SEQUENCE [LARGE SCALE GENOMIC DNA]</scope>
</reference>
<evidence type="ECO:0000256" key="2">
    <source>
        <dbReference type="ARBA" id="ARBA00023274"/>
    </source>
</evidence>
<dbReference type="PANTHER" id="PTHR12919:SF20">
    <property type="entry name" value="SMALL RIBOSOMAL SUBUNIT PROTEIN BS16M"/>
    <property type="match status" value="1"/>
</dbReference>
<evidence type="ECO:0000313" key="5">
    <source>
        <dbReference type="Proteomes" id="UP000177141"/>
    </source>
</evidence>
<organism evidence="4 5">
    <name type="scientific">Candidatus Roizmanbacteria bacterium RIFCSPLOWO2_01_FULL_38_12</name>
    <dbReference type="NCBI Taxonomy" id="1802061"/>
    <lineage>
        <taxon>Bacteria</taxon>
        <taxon>Candidatus Roizmaniibacteriota</taxon>
    </lineage>
</organism>
<dbReference type="PANTHER" id="PTHR12919">
    <property type="entry name" value="30S RIBOSOMAL PROTEIN S16"/>
    <property type="match status" value="1"/>
</dbReference>
<dbReference type="Pfam" id="PF00886">
    <property type="entry name" value="Ribosomal_S16"/>
    <property type="match status" value="1"/>
</dbReference>
<gene>
    <name evidence="3" type="primary">rpsP</name>
    <name evidence="4" type="ORF">A3A93_04100</name>
</gene>
<dbReference type="GO" id="GO:0015935">
    <property type="term" value="C:small ribosomal subunit"/>
    <property type="evidence" value="ECO:0007669"/>
    <property type="project" value="TreeGrafter"/>
</dbReference>
<comment type="caution">
    <text evidence="4">The sequence shown here is derived from an EMBL/GenBank/DDBJ whole genome shotgun (WGS) entry which is preliminary data.</text>
</comment>
<dbReference type="GO" id="GO:0003735">
    <property type="term" value="F:structural constituent of ribosome"/>
    <property type="evidence" value="ECO:0007669"/>
    <property type="project" value="InterPro"/>
</dbReference>
<dbReference type="InterPro" id="IPR023803">
    <property type="entry name" value="Ribosomal_bS16_dom_sf"/>
</dbReference>
<dbReference type="AlphaFoldDB" id="A0A1F7IUZ5"/>
<name>A0A1F7IUZ5_9BACT</name>
<dbReference type="Proteomes" id="UP000177141">
    <property type="component" value="Unassembled WGS sequence"/>
</dbReference>
<protein>
    <recommendedName>
        <fullName evidence="3">Small ribosomal subunit protein bS16</fullName>
    </recommendedName>
</protein>
<dbReference type="EMBL" id="MGAL01000035">
    <property type="protein sequence ID" value="OGK47189.1"/>
    <property type="molecule type" value="Genomic_DNA"/>
</dbReference>
<accession>A0A1F7IUZ5</accession>
<comment type="similarity">
    <text evidence="3">Belongs to the bacterial ribosomal protein bS16 family.</text>
</comment>
<sequence>MAATIRLMRFGKRKNPHYRIIVLDKRKKRDGAYIEKIGLYRPFDKEKNITIEKKRFDNWIEKGAQLSEGMQRLLKNKKQVYFT</sequence>
<evidence type="ECO:0000256" key="1">
    <source>
        <dbReference type="ARBA" id="ARBA00022980"/>
    </source>
</evidence>